<sequence>MKRLLLTTSVVALLLVGCDKNDVPPAPVATPESQTQGTVKEIEVGPKLVDCVGVAPMQCMLVRENGADEWQLYYSSIDGFDYEPGYTYKLKIDEKNIDPANTPADASSIRWKLIEVLGKAGESE</sequence>
<keyword evidence="3" id="KW-1185">Reference proteome</keyword>
<reference evidence="2 3" key="1">
    <citation type="submission" date="2020-03" db="EMBL/GenBank/DDBJ databases">
        <title>Complete genome sequence of Orbus sp. IPMB12 (BCRC 80908).</title>
        <authorList>
            <person name="Lo W.-S."/>
            <person name="Chang T.-H."/>
            <person name="Kuo C.-H."/>
        </authorList>
    </citation>
    <scope>NUCLEOTIDE SEQUENCE [LARGE SCALE GENOMIC DNA]</scope>
    <source>
        <strain evidence="2 3">IPMB12</strain>
    </source>
</reference>
<feature type="domain" description="DUF4377" evidence="1">
    <location>
        <begin position="44"/>
        <end position="119"/>
    </location>
</feature>
<dbReference type="KEGG" id="orb:IPMB12_09875"/>
<dbReference type="InParanoid" id="A0A6G9IDR9"/>
<organism evidence="2 3">
    <name type="scientific">Zophobihabitans entericus</name>
    <dbReference type="NCBI Taxonomy" id="1635327"/>
    <lineage>
        <taxon>Bacteria</taxon>
        <taxon>Pseudomonadati</taxon>
        <taxon>Pseudomonadota</taxon>
        <taxon>Gammaproteobacteria</taxon>
        <taxon>Orbales</taxon>
        <taxon>Orbaceae</taxon>
        <taxon>Zophobihabitans</taxon>
    </lineage>
</organism>
<evidence type="ECO:0000259" key="1">
    <source>
        <dbReference type="Pfam" id="PF14302"/>
    </source>
</evidence>
<accession>A0A6G9IDR9</accession>
<name>A0A6G9IDR9_9GAMM</name>
<dbReference type="AlphaFoldDB" id="A0A6G9IDR9"/>
<protein>
    <submittedName>
        <fullName evidence="2">DUF4377 domain-containing protein</fullName>
    </submittedName>
</protein>
<dbReference type="RefSeq" id="WP_166917259.1">
    <property type="nucleotide sequence ID" value="NZ_CP050253.1"/>
</dbReference>
<evidence type="ECO:0000313" key="2">
    <source>
        <dbReference type="EMBL" id="QIQ21962.1"/>
    </source>
</evidence>
<gene>
    <name evidence="2" type="ORF">IPMB12_09875</name>
</gene>
<dbReference type="InterPro" id="IPR025485">
    <property type="entry name" value="DUF4377"/>
</dbReference>
<dbReference type="Proteomes" id="UP000501168">
    <property type="component" value="Chromosome"/>
</dbReference>
<proteinExistence type="predicted"/>
<dbReference type="PROSITE" id="PS51257">
    <property type="entry name" value="PROKAR_LIPOPROTEIN"/>
    <property type="match status" value="1"/>
</dbReference>
<evidence type="ECO:0000313" key="3">
    <source>
        <dbReference type="Proteomes" id="UP000501168"/>
    </source>
</evidence>
<dbReference type="EMBL" id="CP050253">
    <property type="protein sequence ID" value="QIQ21962.1"/>
    <property type="molecule type" value="Genomic_DNA"/>
</dbReference>
<dbReference type="Pfam" id="PF14302">
    <property type="entry name" value="DUF4377"/>
    <property type="match status" value="1"/>
</dbReference>